<dbReference type="PANTHER" id="PTHR47268:SF4">
    <property type="entry name" value="ACYLPHOSPHATASE"/>
    <property type="match status" value="1"/>
</dbReference>
<comment type="catalytic activity">
    <reaction evidence="4 5">
        <text>an acyl phosphate + H2O = a carboxylate + phosphate + H(+)</text>
        <dbReference type="Rhea" id="RHEA:14965"/>
        <dbReference type="ChEBI" id="CHEBI:15377"/>
        <dbReference type="ChEBI" id="CHEBI:15378"/>
        <dbReference type="ChEBI" id="CHEBI:29067"/>
        <dbReference type="ChEBI" id="CHEBI:43474"/>
        <dbReference type="ChEBI" id="CHEBI:59918"/>
        <dbReference type="EC" id="3.6.1.7"/>
    </reaction>
</comment>
<dbReference type="PANTHER" id="PTHR47268">
    <property type="entry name" value="ACYLPHOSPHATASE"/>
    <property type="match status" value="1"/>
</dbReference>
<evidence type="ECO:0000256" key="1">
    <source>
        <dbReference type="ARBA" id="ARBA00005614"/>
    </source>
</evidence>
<dbReference type="InterPro" id="IPR020456">
    <property type="entry name" value="Acylphosphatase"/>
</dbReference>
<dbReference type="AlphaFoldDB" id="A0A6N2T1U9"/>
<dbReference type="SUPFAM" id="SSF54975">
    <property type="entry name" value="Acylphosphatase/BLUF domain-like"/>
    <property type="match status" value="1"/>
</dbReference>
<dbReference type="EMBL" id="CACRST010000011">
    <property type="protein sequence ID" value="VYS98040.1"/>
    <property type="molecule type" value="Genomic_DNA"/>
</dbReference>
<accession>A0A6N2T1U9</accession>
<dbReference type="InterPro" id="IPR017968">
    <property type="entry name" value="Acylphosphatase_CS"/>
</dbReference>
<dbReference type="PRINTS" id="PR00112">
    <property type="entry name" value="ACYLPHPHTASE"/>
</dbReference>
<feature type="domain" description="Acylphosphatase-like" evidence="7">
    <location>
        <begin position="6"/>
        <end position="92"/>
    </location>
</feature>
<evidence type="ECO:0000256" key="2">
    <source>
        <dbReference type="ARBA" id="ARBA00012150"/>
    </source>
</evidence>
<protein>
    <recommendedName>
        <fullName evidence="3 5">acylphosphatase</fullName>
        <ecNumber evidence="2 5">3.6.1.7</ecNumber>
    </recommendedName>
</protein>
<gene>
    <name evidence="8" type="primary">yccX</name>
    <name evidence="8" type="ORF">BGLFYP119_01342</name>
</gene>
<keyword evidence="5 8" id="KW-0378">Hydrolase</keyword>
<evidence type="ECO:0000259" key="7">
    <source>
        <dbReference type="PROSITE" id="PS51160"/>
    </source>
</evidence>
<evidence type="ECO:0000256" key="6">
    <source>
        <dbReference type="RuleBase" id="RU004168"/>
    </source>
</evidence>
<evidence type="ECO:0000256" key="4">
    <source>
        <dbReference type="ARBA" id="ARBA00047645"/>
    </source>
</evidence>
<dbReference type="PROSITE" id="PS51160">
    <property type="entry name" value="ACYLPHOSPHATASE_3"/>
    <property type="match status" value="1"/>
</dbReference>
<feature type="active site" evidence="5">
    <location>
        <position position="21"/>
    </location>
</feature>
<dbReference type="GO" id="GO:0003998">
    <property type="term" value="F:acylphosphatase activity"/>
    <property type="evidence" value="ECO:0007669"/>
    <property type="project" value="UniProtKB-EC"/>
</dbReference>
<reference evidence="8" key="1">
    <citation type="submission" date="2019-11" db="EMBL/GenBank/DDBJ databases">
        <authorList>
            <person name="Feng L."/>
        </authorList>
    </citation>
    <scope>NUCLEOTIDE SEQUENCE</scope>
    <source>
        <strain evidence="8">BgluceraseaLFYP119</strain>
    </source>
</reference>
<evidence type="ECO:0000313" key="8">
    <source>
        <dbReference type="EMBL" id="VYS98040.1"/>
    </source>
</evidence>
<name>A0A6N2T1U9_9FIRM</name>
<evidence type="ECO:0000256" key="3">
    <source>
        <dbReference type="ARBA" id="ARBA00015991"/>
    </source>
</evidence>
<comment type="similarity">
    <text evidence="1 6">Belongs to the acylphosphatase family.</text>
</comment>
<feature type="active site" evidence="5">
    <location>
        <position position="39"/>
    </location>
</feature>
<proteinExistence type="inferred from homology"/>
<dbReference type="InterPro" id="IPR001792">
    <property type="entry name" value="Acylphosphatase-like_dom"/>
</dbReference>
<dbReference type="PROSITE" id="PS00151">
    <property type="entry name" value="ACYLPHOSPHATASE_2"/>
    <property type="match status" value="1"/>
</dbReference>
<sequence length="92" mass="10846">MNKKIRRRFCFKGHVQGVGFRYKTYYLAQKYNVTGWVQNEFDGSVTSEVQGDEVSVDLILQALFNDRYIRIDDMETKALPLEENERGFAMRN</sequence>
<dbReference type="InterPro" id="IPR036046">
    <property type="entry name" value="Acylphosphatase-like_dom_sf"/>
</dbReference>
<dbReference type="Pfam" id="PF00708">
    <property type="entry name" value="Acylphosphatase"/>
    <property type="match status" value="1"/>
</dbReference>
<dbReference type="EC" id="3.6.1.7" evidence="2 5"/>
<dbReference type="RefSeq" id="WP_156353671.1">
    <property type="nucleotide sequence ID" value="NZ_CACRST010000011.1"/>
</dbReference>
<evidence type="ECO:0000256" key="5">
    <source>
        <dbReference type="PROSITE-ProRule" id="PRU00520"/>
    </source>
</evidence>
<dbReference type="Gene3D" id="3.30.70.100">
    <property type="match status" value="1"/>
</dbReference>
<organism evidence="8">
    <name type="scientific">Blautia glucerasea</name>
    <dbReference type="NCBI Taxonomy" id="536633"/>
    <lineage>
        <taxon>Bacteria</taxon>
        <taxon>Bacillati</taxon>
        <taxon>Bacillota</taxon>
        <taxon>Clostridia</taxon>
        <taxon>Lachnospirales</taxon>
        <taxon>Lachnospiraceae</taxon>
        <taxon>Blautia</taxon>
    </lineage>
</organism>